<dbReference type="Proteomes" id="UP000075901">
    <property type="component" value="Unassembled WGS sequence"/>
</dbReference>
<reference evidence="1" key="2">
    <citation type="submission" date="2020-05" db="UniProtKB">
        <authorList>
            <consortium name="EnsemblMetazoa"/>
        </authorList>
    </citation>
    <scope>IDENTIFICATION</scope>
    <source>
        <strain evidence="1">maculatus3</strain>
    </source>
</reference>
<dbReference type="EnsemblMetazoa" id="AMAM014190-RA">
    <property type="protein sequence ID" value="AMAM014190-PA"/>
    <property type="gene ID" value="AMAM014190"/>
</dbReference>
<name>A0A182SVD1_9DIPT</name>
<evidence type="ECO:0000313" key="2">
    <source>
        <dbReference type="Proteomes" id="UP000075901"/>
    </source>
</evidence>
<dbReference type="VEuPathDB" id="VectorBase:AMAM014190"/>
<reference evidence="2" key="1">
    <citation type="submission" date="2013-09" db="EMBL/GenBank/DDBJ databases">
        <title>The Genome Sequence of Anopheles maculatus species B.</title>
        <authorList>
            <consortium name="The Broad Institute Genomics Platform"/>
            <person name="Neafsey D.E."/>
            <person name="Besansky N."/>
            <person name="Howell P."/>
            <person name="Walton C."/>
            <person name="Young S.K."/>
            <person name="Zeng Q."/>
            <person name="Gargeya S."/>
            <person name="Fitzgerald M."/>
            <person name="Haas B."/>
            <person name="Abouelleil A."/>
            <person name="Allen A.W."/>
            <person name="Alvarado L."/>
            <person name="Arachchi H.M."/>
            <person name="Berlin A.M."/>
            <person name="Chapman S.B."/>
            <person name="Gainer-Dewar J."/>
            <person name="Goldberg J."/>
            <person name="Griggs A."/>
            <person name="Gujja S."/>
            <person name="Hansen M."/>
            <person name="Howarth C."/>
            <person name="Imamovic A."/>
            <person name="Ireland A."/>
            <person name="Larimer J."/>
            <person name="McCowan C."/>
            <person name="Murphy C."/>
            <person name="Pearson M."/>
            <person name="Poon T.W."/>
            <person name="Priest M."/>
            <person name="Roberts A."/>
            <person name="Saif S."/>
            <person name="Shea T."/>
            <person name="Sisk P."/>
            <person name="Sykes S."/>
            <person name="Wortman J."/>
            <person name="Nusbaum C."/>
            <person name="Birren B."/>
        </authorList>
    </citation>
    <scope>NUCLEOTIDE SEQUENCE [LARGE SCALE GENOMIC DNA]</scope>
    <source>
        <strain evidence="2">maculatus3</strain>
    </source>
</reference>
<sequence>MLVNSTINSGQLIPLESLLQKPGITGAANNSTGINTILKLAGTTKTGQQFLQFGTESFRSGSSIIVANKKGNLGEINATTAESNAAFLSHIASSPTAKLVQQGTKQQSSVFSSKTSLPSTVNVSGEFLNAKIIGVHNIGTAKVKGASSLSLMNANSLNIAHIGGKPIIIANNSSIGTNQAITVSTAHLSTNSGTTKSSPSSPMMFTANSNSSSHVMGQPNACNVNVSTAATGREIARTNVVSGIPGQIQTVLLRNNLLKVQTVPSTTPNKLSQQQSVASGTVGTSGIASGISATAGSTLIATTSDRCTTVQSKPSLQQQQKLQKQQQTVTSGGTTVILTPNISTSNITIGGTVVEANAEMAIRLWVS</sequence>
<dbReference type="AlphaFoldDB" id="A0A182SVD1"/>
<evidence type="ECO:0000313" key="1">
    <source>
        <dbReference type="EnsemblMetazoa" id="AMAM014190-PA"/>
    </source>
</evidence>
<organism evidence="1 2">
    <name type="scientific">Anopheles maculatus</name>
    <dbReference type="NCBI Taxonomy" id="74869"/>
    <lineage>
        <taxon>Eukaryota</taxon>
        <taxon>Metazoa</taxon>
        <taxon>Ecdysozoa</taxon>
        <taxon>Arthropoda</taxon>
        <taxon>Hexapoda</taxon>
        <taxon>Insecta</taxon>
        <taxon>Pterygota</taxon>
        <taxon>Neoptera</taxon>
        <taxon>Endopterygota</taxon>
        <taxon>Diptera</taxon>
        <taxon>Nematocera</taxon>
        <taxon>Culicoidea</taxon>
        <taxon>Culicidae</taxon>
        <taxon>Anophelinae</taxon>
        <taxon>Anopheles</taxon>
        <taxon>Anopheles maculatus group</taxon>
    </lineage>
</organism>
<accession>A0A182SVD1</accession>
<keyword evidence="2" id="KW-1185">Reference proteome</keyword>
<proteinExistence type="predicted"/>
<protein>
    <submittedName>
        <fullName evidence="1">Uncharacterized protein</fullName>
    </submittedName>
</protein>